<accession>A0A517MSD4</accession>
<dbReference type="RefSeq" id="WP_145058450.1">
    <property type="nucleotide sequence ID" value="NZ_CP036263.1"/>
</dbReference>
<dbReference type="KEGG" id="amob:HG15A2_10600"/>
<dbReference type="Proteomes" id="UP000319852">
    <property type="component" value="Chromosome"/>
</dbReference>
<organism evidence="1 2">
    <name type="scientific">Adhaeretor mobilis</name>
    <dbReference type="NCBI Taxonomy" id="1930276"/>
    <lineage>
        <taxon>Bacteria</taxon>
        <taxon>Pseudomonadati</taxon>
        <taxon>Planctomycetota</taxon>
        <taxon>Planctomycetia</taxon>
        <taxon>Pirellulales</taxon>
        <taxon>Lacipirellulaceae</taxon>
        <taxon>Adhaeretor</taxon>
    </lineage>
</organism>
<name>A0A517MSD4_9BACT</name>
<keyword evidence="2" id="KW-1185">Reference proteome</keyword>
<proteinExistence type="predicted"/>
<reference evidence="1 2" key="1">
    <citation type="submission" date="2019-02" db="EMBL/GenBank/DDBJ databases">
        <title>Deep-cultivation of Planctomycetes and their phenomic and genomic characterization uncovers novel biology.</title>
        <authorList>
            <person name="Wiegand S."/>
            <person name="Jogler M."/>
            <person name="Boedeker C."/>
            <person name="Pinto D."/>
            <person name="Vollmers J."/>
            <person name="Rivas-Marin E."/>
            <person name="Kohn T."/>
            <person name="Peeters S.H."/>
            <person name="Heuer A."/>
            <person name="Rast P."/>
            <person name="Oberbeckmann S."/>
            <person name="Bunk B."/>
            <person name="Jeske O."/>
            <person name="Meyerdierks A."/>
            <person name="Storesund J.E."/>
            <person name="Kallscheuer N."/>
            <person name="Luecker S."/>
            <person name="Lage O.M."/>
            <person name="Pohl T."/>
            <person name="Merkel B.J."/>
            <person name="Hornburger P."/>
            <person name="Mueller R.-W."/>
            <person name="Bruemmer F."/>
            <person name="Labrenz M."/>
            <person name="Spormann A.M."/>
            <person name="Op den Camp H."/>
            <person name="Overmann J."/>
            <person name="Amann R."/>
            <person name="Jetten M.S.M."/>
            <person name="Mascher T."/>
            <person name="Medema M.H."/>
            <person name="Devos D.P."/>
            <person name="Kaster A.-K."/>
            <person name="Ovreas L."/>
            <person name="Rohde M."/>
            <person name="Galperin M.Y."/>
            <person name="Jogler C."/>
        </authorList>
    </citation>
    <scope>NUCLEOTIDE SEQUENCE [LARGE SCALE GENOMIC DNA]</scope>
    <source>
        <strain evidence="1 2">HG15A2</strain>
    </source>
</reference>
<dbReference type="AlphaFoldDB" id="A0A517MSD4"/>
<evidence type="ECO:0000313" key="1">
    <source>
        <dbReference type="EMBL" id="QDS97793.1"/>
    </source>
</evidence>
<gene>
    <name evidence="1" type="ORF">HG15A2_10600</name>
</gene>
<dbReference type="OrthoDB" id="153774at2"/>
<sequence>MGVDITFFAEQCLPSGEWAIVGELVSNADYFPDDPDSANEPELVPPSLDIPRCSPLFAILANVNNSRTAEPYESIAQPRGIPDDATSETRAWFSAWESAFAASWLTLNEIDNFNWNRVTQQYGNVDSRAAHLFENNPLGFPFDKWPSGLQVSYSVSPTDTGNARWRATNAESAGFKWFREMLVPYENLDMVRFIFWFDH</sequence>
<protein>
    <submittedName>
        <fullName evidence="1">Uncharacterized protein</fullName>
    </submittedName>
</protein>
<dbReference type="EMBL" id="CP036263">
    <property type="protein sequence ID" value="QDS97793.1"/>
    <property type="molecule type" value="Genomic_DNA"/>
</dbReference>
<evidence type="ECO:0000313" key="2">
    <source>
        <dbReference type="Proteomes" id="UP000319852"/>
    </source>
</evidence>